<accession>A0A7J7M8L1</accession>
<organism evidence="1 2">
    <name type="scientific">Kingdonia uniflora</name>
    <dbReference type="NCBI Taxonomy" id="39325"/>
    <lineage>
        <taxon>Eukaryota</taxon>
        <taxon>Viridiplantae</taxon>
        <taxon>Streptophyta</taxon>
        <taxon>Embryophyta</taxon>
        <taxon>Tracheophyta</taxon>
        <taxon>Spermatophyta</taxon>
        <taxon>Magnoliopsida</taxon>
        <taxon>Ranunculales</taxon>
        <taxon>Circaeasteraceae</taxon>
        <taxon>Kingdonia</taxon>
    </lineage>
</organism>
<sequence>MTEGMLKLTLYMTLDLEARHLHDEGRITHLTAELRRAEGRLSQLNDYLDGKSIGKVTKVKWDLLKRGLHGGGVHKGGVHGDGHLKAVLDALIKSSSEEEEEKDIDESSTDYSDDDVIDAIKMELLSNQAEIDELQETESLGSHFSTFNITGTFRLHIRDKYWRVVVRANGLFDTAVTLLESSRNMSDFIFAKLIKAYGDKEDVRGAISWLNHPKRGLNPDFEYTRDMTPFSILEEAHAYCLSDQIRWSPMPSISGIPSETSAMAVRYANPAPSSVPSQTSHSCSLRLRSCQVYGP</sequence>
<gene>
    <name evidence="1" type="ORF">GIB67_002376</name>
</gene>
<dbReference type="OrthoDB" id="6017153at2759"/>
<protein>
    <submittedName>
        <fullName evidence="1">Uncharacterized protein</fullName>
    </submittedName>
</protein>
<reference evidence="1 2" key="1">
    <citation type="journal article" date="2020" name="IScience">
        <title>Genome Sequencing of the Endangered Kingdonia uniflora (Circaeasteraceae, Ranunculales) Reveals Potential Mechanisms of Evolutionary Specialization.</title>
        <authorList>
            <person name="Sun Y."/>
            <person name="Deng T."/>
            <person name="Zhang A."/>
            <person name="Moore M.J."/>
            <person name="Landis J.B."/>
            <person name="Lin N."/>
            <person name="Zhang H."/>
            <person name="Zhang X."/>
            <person name="Huang J."/>
            <person name="Zhang X."/>
            <person name="Sun H."/>
            <person name="Wang H."/>
        </authorList>
    </citation>
    <scope>NUCLEOTIDE SEQUENCE [LARGE SCALE GENOMIC DNA]</scope>
    <source>
        <strain evidence="1">TB1705</strain>
        <tissue evidence="1">Leaf</tissue>
    </source>
</reference>
<dbReference type="AlphaFoldDB" id="A0A7J7M8L1"/>
<dbReference type="Proteomes" id="UP000541444">
    <property type="component" value="Unassembled WGS sequence"/>
</dbReference>
<comment type="caution">
    <text evidence="1">The sequence shown here is derived from an EMBL/GenBank/DDBJ whole genome shotgun (WGS) entry which is preliminary data.</text>
</comment>
<evidence type="ECO:0000313" key="2">
    <source>
        <dbReference type="Proteomes" id="UP000541444"/>
    </source>
</evidence>
<evidence type="ECO:0000313" key="1">
    <source>
        <dbReference type="EMBL" id="KAF6151124.1"/>
    </source>
</evidence>
<name>A0A7J7M8L1_9MAGN</name>
<dbReference type="EMBL" id="JACGCM010001713">
    <property type="protein sequence ID" value="KAF6151124.1"/>
    <property type="molecule type" value="Genomic_DNA"/>
</dbReference>
<keyword evidence="2" id="KW-1185">Reference proteome</keyword>
<proteinExistence type="predicted"/>